<protein>
    <submittedName>
        <fullName evidence="1">Uncharacterized protein</fullName>
    </submittedName>
</protein>
<dbReference type="EMBL" id="JASJQH010010912">
    <property type="protein sequence ID" value="KAK9667616.1"/>
    <property type="molecule type" value="Genomic_DNA"/>
</dbReference>
<accession>A0ABR2VKE4</accession>
<organism evidence="1 2">
    <name type="scientific">Basidiobolus ranarum</name>
    <dbReference type="NCBI Taxonomy" id="34480"/>
    <lineage>
        <taxon>Eukaryota</taxon>
        <taxon>Fungi</taxon>
        <taxon>Fungi incertae sedis</taxon>
        <taxon>Zoopagomycota</taxon>
        <taxon>Entomophthoromycotina</taxon>
        <taxon>Basidiobolomycetes</taxon>
        <taxon>Basidiobolales</taxon>
        <taxon>Basidiobolaceae</taxon>
        <taxon>Basidiobolus</taxon>
    </lineage>
</organism>
<sequence>MQQPSSSQEPILVQKVKSLFPQPLVEEDGSPRYKIDDTWGYQHGSSNIGYDPINHPSQAMAKHSK</sequence>
<proteinExistence type="predicted"/>
<reference evidence="1 2" key="1">
    <citation type="submission" date="2023-04" db="EMBL/GenBank/DDBJ databases">
        <title>Genome of Basidiobolus ranarum AG-B5.</title>
        <authorList>
            <person name="Stajich J.E."/>
            <person name="Carter-House D."/>
            <person name="Gryganskyi A."/>
        </authorList>
    </citation>
    <scope>NUCLEOTIDE SEQUENCE [LARGE SCALE GENOMIC DNA]</scope>
    <source>
        <strain evidence="1 2">AG-B5</strain>
    </source>
</reference>
<comment type="caution">
    <text evidence="1">The sequence shown here is derived from an EMBL/GenBank/DDBJ whole genome shotgun (WGS) entry which is preliminary data.</text>
</comment>
<keyword evidence="2" id="KW-1185">Reference proteome</keyword>
<name>A0ABR2VKE4_9FUNG</name>
<evidence type="ECO:0000313" key="1">
    <source>
        <dbReference type="EMBL" id="KAK9667616.1"/>
    </source>
</evidence>
<gene>
    <name evidence="1" type="ORF">K7432_017598</name>
</gene>
<evidence type="ECO:0000313" key="2">
    <source>
        <dbReference type="Proteomes" id="UP001479436"/>
    </source>
</evidence>
<dbReference type="Proteomes" id="UP001479436">
    <property type="component" value="Unassembled WGS sequence"/>
</dbReference>